<feature type="compositionally biased region" description="Polar residues" evidence="1">
    <location>
        <begin position="47"/>
        <end position="77"/>
    </location>
</feature>
<proteinExistence type="predicted"/>
<evidence type="ECO:0000313" key="3">
    <source>
        <dbReference type="EMBL" id="CAD8850506.1"/>
    </source>
</evidence>
<organism evidence="3">
    <name type="scientific">Noctiluca scintillans</name>
    <name type="common">Sea sparkle</name>
    <name type="synonym">Red tide dinoflagellate</name>
    <dbReference type="NCBI Taxonomy" id="2966"/>
    <lineage>
        <taxon>Eukaryota</taxon>
        <taxon>Sar</taxon>
        <taxon>Alveolata</taxon>
        <taxon>Dinophyceae</taxon>
        <taxon>Noctilucales</taxon>
        <taxon>Noctilucaceae</taxon>
        <taxon>Noctiluca</taxon>
    </lineage>
</organism>
<gene>
    <name evidence="3" type="ORF">NSCI0253_LOCUS24856</name>
</gene>
<reference evidence="3" key="1">
    <citation type="submission" date="2021-01" db="EMBL/GenBank/DDBJ databases">
        <authorList>
            <person name="Corre E."/>
            <person name="Pelletier E."/>
            <person name="Niang G."/>
            <person name="Scheremetjew M."/>
            <person name="Finn R."/>
            <person name="Kale V."/>
            <person name="Holt S."/>
            <person name="Cochrane G."/>
            <person name="Meng A."/>
            <person name="Brown T."/>
            <person name="Cohen L."/>
        </authorList>
    </citation>
    <scope>NUCLEOTIDE SEQUENCE</scope>
</reference>
<keyword evidence="2" id="KW-1133">Transmembrane helix</keyword>
<dbReference type="EMBL" id="HBFQ01035242">
    <property type="protein sequence ID" value="CAD8850506.1"/>
    <property type="molecule type" value="Transcribed_RNA"/>
</dbReference>
<keyword evidence="2" id="KW-0812">Transmembrane</keyword>
<accession>A0A7S1ADA6</accession>
<evidence type="ECO:0000256" key="2">
    <source>
        <dbReference type="SAM" id="Phobius"/>
    </source>
</evidence>
<protein>
    <submittedName>
        <fullName evidence="3">Uncharacterized protein</fullName>
    </submittedName>
</protein>
<keyword evidence="2" id="KW-0472">Membrane</keyword>
<dbReference type="AlphaFoldDB" id="A0A7S1ADA6"/>
<feature type="compositionally biased region" description="Low complexity" evidence="1">
    <location>
        <begin position="86"/>
        <end position="96"/>
    </location>
</feature>
<feature type="region of interest" description="Disordered" evidence="1">
    <location>
        <begin position="47"/>
        <end position="142"/>
    </location>
</feature>
<feature type="transmembrane region" description="Helical" evidence="2">
    <location>
        <begin position="15"/>
        <end position="36"/>
    </location>
</feature>
<sequence length="142" mass="15002">MHAIMHSSLYVSMQYGGPLVQTGVSLVYVVLVIWLYRQKKFVPNPILSQTSSMARSDSASLVEHNSSSADSIPTESAGTRGDGESSRSSGVPPVSSCEMEAQGSAHGGGSNALSTEVDESGPRQAAHNLRNWDYDGAGLMEV</sequence>
<name>A0A7S1ADA6_NOCSC</name>
<evidence type="ECO:0000256" key="1">
    <source>
        <dbReference type="SAM" id="MobiDB-lite"/>
    </source>
</evidence>